<comment type="subcellular location">
    <subcellularLocation>
        <location evidence="1">Endosome</location>
    </subcellularLocation>
</comment>
<feature type="compositionally biased region" description="Basic and acidic residues" evidence="5">
    <location>
        <begin position="194"/>
        <end position="204"/>
    </location>
</feature>
<gene>
    <name evidence="6" type="primary">AUGUSTUS-3.0.2_09281</name>
    <name evidence="6" type="ORF">TcasGA2_TC009281</name>
</gene>
<name>D6WS15_TRICA</name>
<comment type="similarity">
    <text evidence="2">Belongs to the SNF7 family.</text>
</comment>
<dbReference type="AlphaFoldDB" id="D6WS15"/>
<organism evidence="6 7">
    <name type="scientific">Tribolium castaneum</name>
    <name type="common">Red flour beetle</name>
    <dbReference type="NCBI Taxonomy" id="7070"/>
    <lineage>
        <taxon>Eukaryota</taxon>
        <taxon>Metazoa</taxon>
        <taxon>Ecdysozoa</taxon>
        <taxon>Arthropoda</taxon>
        <taxon>Hexapoda</taxon>
        <taxon>Insecta</taxon>
        <taxon>Pterygota</taxon>
        <taxon>Neoptera</taxon>
        <taxon>Endopterygota</taxon>
        <taxon>Coleoptera</taxon>
        <taxon>Polyphaga</taxon>
        <taxon>Cucujiformia</taxon>
        <taxon>Tenebrionidae</taxon>
        <taxon>Tenebrionidae incertae sedis</taxon>
        <taxon>Tribolium</taxon>
    </lineage>
</organism>
<dbReference type="GO" id="GO:0032511">
    <property type="term" value="P:late endosome to vacuole transport via multivesicular body sorting pathway"/>
    <property type="evidence" value="ECO:0000318"/>
    <property type="project" value="GO_Central"/>
</dbReference>
<protein>
    <submittedName>
        <fullName evidence="6">Charged multivesicular body protein 4b-like Protein</fullName>
    </submittedName>
</protein>
<dbReference type="PANTHER" id="PTHR22761:SF10">
    <property type="entry name" value="GH13992P"/>
    <property type="match status" value="1"/>
</dbReference>
<sequence length="204" mass="22989">MSFFKKIRGQKPDKKPTLPEAIRRLKVTEDGLLRKQNSLEEKLKSEISNAKKHASTNKKAALQALQKKKRLERQLQHVDGALTTLEAQLELLEKANTNKLAVESMDKAAKALKGTQKNWDVDKVGQILDELAEQRDLNDEISDAIAHPVGFEDDGIDEEELEKELENLDKELGDLSVDDLPEVPQNDIKHKAKEKRDKSPIPAS</sequence>
<dbReference type="Gene3D" id="1.10.287.1060">
    <property type="entry name" value="ESAT-6-like"/>
    <property type="match status" value="1"/>
</dbReference>
<dbReference type="OrthoDB" id="5592979at2759"/>
<dbReference type="GO" id="GO:0005771">
    <property type="term" value="C:multivesicular body"/>
    <property type="evidence" value="ECO:0000318"/>
    <property type="project" value="GO_Central"/>
</dbReference>
<accession>D6WS15</accession>
<dbReference type="GO" id="GO:0006900">
    <property type="term" value="P:vesicle budding from membrane"/>
    <property type="evidence" value="ECO:0000318"/>
    <property type="project" value="GO_Central"/>
</dbReference>
<dbReference type="InterPro" id="IPR005024">
    <property type="entry name" value="Snf7_fam"/>
</dbReference>
<reference evidence="6 7" key="1">
    <citation type="journal article" date="2008" name="Nature">
        <title>The genome of the model beetle and pest Tribolium castaneum.</title>
        <authorList>
            <consortium name="Tribolium Genome Sequencing Consortium"/>
            <person name="Richards S."/>
            <person name="Gibbs R.A."/>
            <person name="Weinstock G.M."/>
            <person name="Brown S.J."/>
            <person name="Denell R."/>
            <person name="Beeman R.W."/>
            <person name="Gibbs R."/>
            <person name="Beeman R.W."/>
            <person name="Brown S.J."/>
            <person name="Bucher G."/>
            <person name="Friedrich M."/>
            <person name="Grimmelikhuijzen C.J."/>
            <person name="Klingler M."/>
            <person name="Lorenzen M."/>
            <person name="Richards S."/>
            <person name="Roth S."/>
            <person name="Schroder R."/>
            <person name="Tautz D."/>
            <person name="Zdobnov E.M."/>
            <person name="Muzny D."/>
            <person name="Gibbs R.A."/>
            <person name="Weinstock G.M."/>
            <person name="Attaway T."/>
            <person name="Bell S."/>
            <person name="Buhay C.J."/>
            <person name="Chandrabose M.N."/>
            <person name="Chavez D."/>
            <person name="Clerk-Blankenburg K.P."/>
            <person name="Cree A."/>
            <person name="Dao M."/>
            <person name="Davis C."/>
            <person name="Chacko J."/>
            <person name="Dinh H."/>
            <person name="Dugan-Rocha S."/>
            <person name="Fowler G."/>
            <person name="Garner T.T."/>
            <person name="Garnes J."/>
            <person name="Gnirke A."/>
            <person name="Hawes A."/>
            <person name="Hernandez J."/>
            <person name="Hines S."/>
            <person name="Holder M."/>
            <person name="Hume J."/>
            <person name="Jhangiani S.N."/>
            <person name="Joshi V."/>
            <person name="Khan Z.M."/>
            <person name="Jackson L."/>
            <person name="Kovar C."/>
            <person name="Kowis A."/>
            <person name="Lee S."/>
            <person name="Lewis L.R."/>
            <person name="Margolis J."/>
            <person name="Morgan M."/>
            <person name="Nazareth L.V."/>
            <person name="Nguyen N."/>
            <person name="Okwuonu G."/>
            <person name="Parker D."/>
            <person name="Richards S."/>
            <person name="Ruiz S.J."/>
            <person name="Santibanez J."/>
            <person name="Savard J."/>
            <person name="Scherer S.E."/>
            <person name="Schneider B."/>
            <person name="Sodergren E."/>
            <person name="Tautz D."/>
            <person name="Vattahil S."/>
            <person name="Villasana D."/>
            <person name="White C.S."/>
            <person name="Wright R."/>
            <person name="Park Y."/>
            <person name="Beeman R.W."/>
            <person name="Lord J."/>
            <person name="Oppert B."/>
            <person name="Lorenzen M."/>
            <person name="Brown S."/>
            <person name="Wang L."/>
            <person name="Savard J."/>
            <person name="Tautz D."/>
            <person name="Richards S."/>
            <person name="Weinstock G."/>
            <person name="Gibbs R.A."/>
            <person name="Liu Y."/>
            <person name="Worley K."/>
            <person name="Weinstock G."/>
            <person name="Elsik C.G."/>
            <person name="Reese J.T."/>
            <person name="Elhaik E."/>
            <person name="Landan G."/>
            <person name="Graur D."/>
            <person name="Arensburger P."/>
            <person name="Atkinson P."/>
            <person name="Beeman R.W."/>
            <person name="Beidler J."/>
            <person name="Brown S.J."/>
            <person name="Demuth J.P."/>
            <person name="Drury D.W."/>
            <person name="Du Y.Z."/>
            <person name="Fujiwara H."/>
            <person name="Lorenzen M."/>
            <person name="Maselli V."/>
            <person name="Osanai M."/>
            <person name="Park Y."/>
            <person name="Robertson H.M."/>
            <person name="Tu Z."/>
            <person name="Wang J.J."/>
            <person name="Wang S."/>
            <person name="Richards S."/>
            <person name="Song H."/>
            <person name="Zhang L."/>
            <person name="Sodergren E."/>
            <person name="Werner D."/>
            <person name="Stanke M."/>
            <person name="Morgenstern B."/>
            <person name="Solovyev V."/>
            <person name="Kosarev P."/>
            <person name="Brown G."/>
            <person name="Chen H.C."/>
            <person name="Ermolaeva O."/>
            <person name="Hlavina W."/>
            <person name="Kapustin Y."/>
            <person name="Kiryutin B."/>
            <person name="Kitts P."/>
            <person name="Maglott D."/>
            <person name="Pruitt K."/>
            <person name="Sapojnikov V."/>
            <person name="Souvorov A."/>
            <person name="Mackey A.J."/>
            <person name="Waterhouse R.M."/>
            <person name="Wyder S."/>
            <person name="Zdobnov E.M."/>
            <person name="Zdobnov E.M."/>
            <person name="Wyder S."/>
            <person name="Kriventseva E.V."/>
            <person name="Kadowaki T."/>
            <person name="Bork P."/>
            <person name="Aranda M."/>
            <person name="Bao R."/>
            <person name="Beermann A."/>
            <person name="Berns N."/>
            <person name="Bolognesi R."/>
            <person name="Bonneton F."/>
            <person name="Bopp D."/>
            <person name="Brown S.J."/>
            <person name="Bucher G."/>
            <person name="Butts T."/>
            <person name="Chaumot A."/>
            <person name="Denell R.E."/>
            <person name="Ferrier D.E."/>
            <person name="Friedrich M."/>
            <person name="Gordon C.M."/>
            <person name="Jindra M."/>
            <person name="Klingler M."/>
            <person name="Lan Q."/>
            <person name="Lattorff H.M."/>
            <person name="Laudet V."/>
            <person name="von Levetsow C."/>
            <person name="Liu Z."/>
            <person name="Lutz R."/>
            <person name="Lynch J.A."/>
            <person name="da Fonseca R.N."/>
            <person name="Posnien N."/>
            <person name="Reuter R."/>
            <person name="Roth S."/>
            <person name="Savard J."/>
            <person name="Schinko J.B."/>
            <person name="Schmitt C."/>
            <person name="Schoppmeier M."/>
            <person name="Schroder R."/>
            <person name="Shippy T.D."/>
            <person name="Simonnet F."/>
            <person name="Marques-Souza H."/>
            <person name="Tautz D."/>
            <person name="Tomoyasu Y."/>
            <person name="Trauner J."/>
            <person name="Van der Zee M."/>
            <person name="Vervoort M."/>
            <person name="Wittkopp N."/>
            <person name="Wimmer E.A."/>
            <person name="Yang X."/>
            <person name="Jones A.K."/>
            <person name="Sattelle D.B."/>
            <person name="Ebert P.R."/>
            <person name="Nelson D."/>
            <person name="Scott J.G."/>
            <person name="Beeman R.W."/>
            <person name="Muthukrishnan S."/>
            <person name="Kramer K.J."/>
            <person name="Arakane Y."/>
            <person name="Beeman R.W."/>
            <person name="Zhu Q."/>
            <person name="Hogenkamp D."/>
            <person name="Dixit R."/>
            <person name="Oppert B."/>
            <person name="Jiang H."/>
            <person name="Zou Z."/>
            <person name="Marshall J."/>
            <person name="Elpidina E."/>
            <person name="Vinokurov K."/>
            <person name="Oppert C."/>
            <person name="Zou Z."/>
            <person name="Evans J."/>
            <person name="Lu Z."/>
            <person name="Zhao P."/>
            <person name="Sumathipala N."/>
            <person name="Altincicek B."/>
            <person name="Vilcinskas A."/>
            <person name="Williams M."/>
            <person name="Hultmark D."/>
            <person name="Hetru C."/>
            <person name="Jiang H."/>
            <person name="Grimmelikhuijzen C.J."/>
            <person name="Hauser F."/>
            <person name="Cazzamali G."/>
            <person name="Williamson M."/>
            <person name="Park Y."/>
            <person name="Li B."/>
            <person name="Tanaka Y."/>
            <person name="Predel R."/>
            <person name="Neupert S."/>
            <person name="Schachtner J."/>
            <person name="Verleyen P."/>
            <person name="Raible F."/>
            <person name="Bork P."/>
            <person name="Friedrich M."/>
            <person name="Walden K.K."/>
            <person name="Robertson H.M."/>
            <person name="Angeli S."/>
            <person name="Foret S."/>
            <person name="Bucher G."/>
            <person name="Schuetz S."/>
            <person name="Maleszka R."/>
            <person name="Wimmer E.A."/>
            <person name="Beeman R.W."/>
            <person name="Lorenzen M."/>
            <person name="Tomoyasu Y."/>
            <person name="Miller S.C."/>
            <person name="Grossmann D."/>
            <person name="Bucher G."/>
        </authorList>
    </citation>
    <scope>NUCLEOTIDE SEQUENCE [LARGE SCALE GENOMIC DNA]</scope>
    <source>
        <strain evidence="6 7">Georgia GA2</strain>
    </source>
</reference>
<dbReference type="InParanoid" id="D6WS15"/>
<dbReference type="HOGENOM" id="CLU_071097_0_0_1"/>
<dbReference type="eggNOG" id="KOG1656">
    <property type="taxonomic scope" value="Eukaryota"/>
</dbReference>
<evidence type="ECO:0000313" key="6">
    <source>
        <dbReference type="EMBL" id="EFA06403.1"/>
    </source>
</evidence>
<keyword evidence="4" id="KW-0175">Coiled coil</keyword>
<feature type="region of interest" description="Disordered" evidence="5">
    <location>
        <begin position="170"/>
        <end position="204"/>
    </location>
</feature>
<evidence type="ECO:0000256" key="1">
    <source>
        <dbReference type="ARBA" id="ARBA00004177"/>
    </source>
</evidence>
<dbReference type="PANTHER" id="PTHR22761">
    <property type="entry name" value="CHARGED MULTIVESICULAR BODY PROTEIN"/>
    <property type="match status" value="1"/>
</dbReference>
<reference evidence="6 7" key="2">
    <citation type="journal article" date="2010" name="Nucleic Acids Res.">
        <title>BeetleBase in 2010: revisions to provide comprehensive genomic information for Tribolium castaneum.</title>
        <authorList>
            <person name="Kim H.S."/>
            <person name="Murphy T."/>
            <person name="Xia J."/>
            <person name="Caragea D."/>
            <person name="Park Y."/>
            <person name="Beeman R.W."/>
            <person name="Lorenzen M.D."/>
            <person name="Butcher S."/>
            <person name="Manak J.R."/>
            <person name="Brown S.J."/>
        </authorList>
    </citation>
    <scope>GENOME REANNOTATION</scope>
    <source>
        <strain evidence="6 7">Georgia GA2</strain>
    </source>
</reference>
<feature type="region of interest" description="Disordered" evidence="5">
    <location>
        <begin position="1"/>
        <end position="20"/>
    </location>
</feature>
<dbReference type="GO" id="GO:0000815">
    <property type="term" value="C:ESCRT III complex"/>
    <property type="evidence" value="ECO:0000318"/>
    <property type="project" value="GO_Central"/>
</dbReference>
<keyword evidence="3" id="KW-0967">Endosome</keyword>
<feature type="compositionally biased region" description="Basic and acidic residues" evidence="5">
    <location>
        <begin position="10"/>
        <end position="20"/>
    </location>
</feature>
<evidence type="ECO:0000313" key="7">
    <source>
        <dbReference type="Proteomes" id="UP000007266"/>
    </source>
</evidence>
<evidence type="ECO:0000256" key="2">
    <source>
        <dbReference type="ARBA" id="ARBA00006190"/>
    </source>
</evidence>
<proteinExistence type="inferred from homology"/>
<dbReference type="EMBL" id="KQ971351">
    <property type="protein sequence ID" value="EFA06403.1"/>
    <property type="molecule type" value="Genomic_DNA"/>
</dbReference>
<dbReference type="PhylomeDB" id="D6WS15"/>
<dbReference type="Gene3D" id="6.10.250.1710">
    <property type="match status" value="1"/>
</dbReference>
<evidence type="ECO:0000256" key="3">
    <source>
        <dbReference type="ARBA" id="ARBA00022753"/>
    </source>
</evidence>
<dbReference type="Pfam" id="PF03357">
    <property type="entry name" value="Snf7"/>
    <property type="match status" value="1"/>
</dbReference>
<evidence type="ECO:0000256" key="4">
    <source>
        <dbReference type="SAM" id="Coils"/>
    </source>
</evidence>
<dbReference type="Proteomes" id="UP000007266">
    <property type="component" value="Linkage group 7"/>
</dbReference>
<keyword evidence="7" id="KW-1185">Reference proteome</keyword>
<feature type="coiled-coil region" evidence="4">
    <location>
        <begin position="68"/>
        <end position="95"/>
    </location>
</feature>
<dbReference type="KEGG" id="tca:658368"/>
<evidence type="ECO:0000256" key="5">
    <source>
        <dbReference type="SAM" id="MobiDB-lite"/>
    </source>
</evidence>
<dbReference type="STRING" id="7070.D6WS15"/>
<dbReference type="GO" id="GO:0009898">
    <property type="term" value="C:cytoplasmic side of plasma membrane"/>
    <property type="evidence" value="ECO:0000318"/>
    <property type="project" value="GO_Central"/>
</dbReference>